<evidence type="ECO:0000313" key="2">
    <source>
        <dbReference type="Proteomes" id="UP001642464"/>
    </source>
</evidence>
<proteinExistence type="predicted"/>
<evidence type="ECO:0000313" key="1">
    <source>
        <dbReference type="EMBL" id="CAK9072919.1"/>
    </source>
</evidence>
<feature type="non-terminal residue" evidence="1">
    <location>
        <position position="166"/>
    </location>
</feature>
<dbReference type="Proteomes" id="UP001642464">
    <property type="component" value="Unassembled WGS sequence"/>
</dbReference>
<protein>
    <submittedName>
        <fullName evidence="1">Uncharacterized protein</fullName>
    </submittedName>
</protein>
<dbReference type="EMBL" id="CAXAMM010034448">
    <property type="protein sequence ID" value="CAK9072919.1"/>
    <property type="molecule type" value="Genomic_DNA"/>
</dbReference>
<comment type="caution">
    <text evidence="1">The sequence shown here is derived from an EMBL/GenBank/DDBJ whole genome shotgun (WGS) entry which is preliminary data.</text>
</comment>
<accession>A0ABP0PCZ5</accession>
<organism evidence="1 2">
    <name type="scientific">Durusdinium trenchii</name>
    <dbReference type="NCBI Taxonomy" id="1381693"/>
    <lineage>
        <taxon>Eukaryota</taxon>
        <taxon>Sar</taxon>
        <taxon>Alveolata</taxon>
        <taxon>Dinophyceae</taxon>
        <taxon>Suessiales</taxon>
        <taxon>Symbiodiniaceae</taxon>
        <taxon>Durusdinium</taxon>
    </lineage>
</organism>
<gene>
    <name evidence="1" type="ORF">SCF082_LOCUS35802</name>
</gene>
<sequence>MEKLTAQLTPTFLSTLFEVLPDSLASGLGDSVAQYIGFLHQLGGIDATLLEEKEVGASKAKKQEKATKEVLQRKTFARICEEPNEGDAKLAKSLSEKDLKKVVEKASCDMLASKGIMTAEQADSVAKKIQTEGVEKLSDELLTQEEEAIEKILQKADKAASLMALE</sequence>
<keyword evidence="2" id="KW-1185">Reference proteome</keyword>
<name>A0ABP0PCZ5_9DINO</name>
<reference evidence="1 2" key="1">
    <citation type="submission" date="2024-02" db="EMBL/GenBank/DDBJ databases">
        <authorList>
            <person name="Chen Y."/>
            <person name="Shah S."/>
            <person name="Dougan E. K."/>
            <person name="Thang M."/>
            <person name="Chan C."/>
        </authorList>
    </citation>
    <scope>NUCLEOTIDE SEQUENCE [LARGE SCALE GENOMIC DNA]</scope>
</reference>